<reference evidence="2" key="3">
    <citation type="submission" date="2015-06" db="UniProtKB">
        <authorList>
            <consortium name="EnsemblMetazoa"/>
        </authorList>
    </citation>
    <scope>IDENTIFICATION</scope>
</reference>
<sequence length="159" mass="18357">MDFLFYMVLLFEKPNLVVGNNYMPVPSLDKWGGVRKEIANYLTILLKYLMDQYNQLSSDMVLEIAKVGSGGDLPAVGKFGLGERNDAGDRLIQCCTENRLSIMDTWFEQPNRRLHTWTAPNGIHRNQIDYILSDMIDKILKIKLELKVKLKWYLAKDVT</sequence>
<dbReference type="InParanoid" id="T1EUW1"/>
<organism evidence="2 3">
    <name type="scientific">Helobdella robusta</name>
    <name type="common">Californian leech</name>
    <dbReference type="NCBI Taxonomy" id="6412"/>
    <lineage>
        <taxon>Eukaryota</taxon>
        <taxon>Metazoa</taxon>
        <taxon>Spiralia</taxon>
        <taxon>Lophotrochozoa</taxon>
        <taxon>Annelida</taxon>
        <taxon>Clitellata</taxon>
        <taxon>Hirudinea</taxon>
        <taxon>Rhynchobdellida</taxon>
        <taxon>Glossiphoniidae</taxon>
        <taxon>Helobdella</taxon>
    </lineage>
</organism>
<dbReference type="GeneID" id="20200361"/>
<dbReference type="EnsemblMetazoa" id="HelroT164079">
    <property type="protein sequence ID" value="HelroP164079"/>
    <property type="gene ID" value="HelroG164079"/>
</dbReference>
<dbReference type="EMBL" id="KB097571">
    <property type="protein sequence ID" value="ESN94270.1"/>
    <property type="molecule type" value="Genomic_DNA"/>
</dbReference>
<dbReference type="Proteomes" id="UP000015101">
    <property type="component" value="Unassembled WGS sequence"/>
</dbReference>
<dbReference type="OrthoDB" id="10030815at2759"/>
<reference evidence="1 3" key="2">
    <citation type="journal article" date="2013" name="Nature">
        <title>Insights into bilaterian evolution from three spiralian genomes.</title>
        <authorList>
            <person name="Simakov O."/>
            <person name="Marletaz F."/>
            <person name="Cho S.J."/>
            <person name="Edsinger-Gonzales E."/>
            <person name="Havlak P."/>
            <person name="Hellsten U."/>
            <person name="Kuo D.H."/>
            <person name="Larsson T."/>
            <person name="Lv J."/>
            <person name="Arendt D."/>
            <person name="Savage R."/>
            <person name="Osoegawa K."/>
            <person name="de Jong P."/>
            <person name="Grimwood J."/>
            <person name="Chapman J.A."/>
            <person name="Shapiro H."/>
            <person name="Aerts A."/>
            <person name="Otillar R.P."/>
            <person name="Terry A.Y."/>
            <person name="Boore J.L."/>
            <person name="Grigoriev I.V."/>
            <person name="Lindberg D.R."/>
            <person name="Seaver E.C."/>
            <person name="Weisblat D.A."/>
            <person name="Putnam N.H."/>
            <person name="Rokhsar D.S."/>
        </authorList>
    </citation>
    <scope>NUCLEOTIDE SEQUENCE</scope>
</reference>
<evidence type="ECO:0000313" key="3">
    <source>
        <dbReference type="Proteomes" id="UP000015101"/>
    </source>
</evidence>
<dbReference type="KEGG" id="hro:HELRODRAFT_164079"/>
<evidence type="ECO:0000313" key="1">
    <source>
        <dbReference type="EMBL" id="ESN94270.1"/>
    </source>
</evidence>
<evidence type="ECO:0000313" key="2">
    <source>
        <dbReference type="EnsemblMetazoa" id="HelroP164079"/>
    </source>
</evidence>
<dbReference type="RefSeq" id="XP_009027370.1">
    <property type="nucleotide sequence ID" value="XM_009029122.1"/>
</dbReference>
<accession>T1EUW1</accession>
<name>T1EUW1_HELRO</name>
<keyword evidence="3" id="KW-1185">Reference proteome</keyword>
<dbReference type="Gene3D" id="3.60.10.10">
    <property type="entry name" value="Endonuclease/exonuclease/phosphatase"/>
    <property type="match status" value="1"/>
</dbReference>
<proteinExistence type="predicted"/>
<dbReference type="InterPro" id="IPR036691">
    <property type="entry name" value="Endo/exonu/phosph_ase_sf"/>
</dbReference>
<dbReference type="EMBL" id="AMQM01001537">
    <property type="status" value="NOT_ANNOTATED_CDS"/>
    <property type="molecule type" value="Genomic_DNA"/>
</dbReference>
<dbReference type="CTD" id="20200361"/>
<gene>
    <name evidence="2" type="primary">20200361</name>
    <name evidence="1" type="ORF">HELRODRAFT_164079</name>
</gene>
<reference evidence="3" key="1">
    <citation type="submission" date="2012-12" db="EMBL/GenBank/DDBJ databases">
        <authorList>
            <person name="Hellsten U."/>
            <person name="Grimwood J."/>
            <person name="Chapman J.A."/>
            <person name="Shapiro H."/>
            <person name="Aerts A."/>
            <person name="Otillar R.P."/>
            <person name="Terry A.Y."/>
            <person name="Boore J.L."/>
            <person name="Simakov O."/>
            <person name="Marletaz F."/>
            <person name="Cho S.-J."/>
            <person name="Edsinger-Gonzales E."/>
            <person name="Havlak P."/>
            <person name="Kuo D.-H."/>
            <person name="Larsson T."/>
            <person name="Lv J."/>
            <person name="Arendt D."/>
            <person name="Savage R."/>
            <person name="Osoegawa K."/>
            <person name="de Jong P."/>
            <person name="Lindberg D.R."/>
            <person name="Seaver E.C."/>
            <person name="Weisblat D.A."/>
            <person name="Putnam N.H."/>
            <person name="Grigoriev I.V."/>
            <person name="Rokhsar D.S."/>
        </authorList>
    </citation>
    <scope>NUCLEOTIDE SEQUENCE</scope>
</reference>
<dbReference type="HOGENOM" id="CLU_1662707_0_0_1"/>
<dbReference type="AlphaFoldDB" id="T1EUW1"/>
<protein>
    <submittedName>
        <fullName evidence="1 2">Uncharacterized protein</fullName>
    </submittedName>
</protein>